<accession>A0A7D9EIY1</accession>
<evidence type="ECO:0000313" key="1">
    <source>
        <dbReference type="EMBL" id="CAB4010279.1"/>
    </source>
</evidence>
<proteinExistence type="predicted"/>
<dbReference type="EMBL" id="CACRXK020006736">
    <property type="protein sequence ID" value="CAB4010279.1"/>
    <property type="molecule type" value="Genomic_DNA"/>
</dbReference>
<comment type="caution">
    <text evidence="1">The sequence shown here is derived from an EMBL/GenBank/DDBJ whole genome shotgun (WGS) entry which is preliminary data.</text>
</comment>
<sequence>MVFEAKEMYLECNRDDDRKPSLRHDRERSRCCENIAVKLAVAGYTMSFYVAGMNRAVDKAMWESMRRRAWDVQYVRGSFPPPIPSMGPPPALDRFGLFPIDYQACAQITNPPEHPEIAWKEGAVVGEESHLADGQDPTYHFRMVESFLRCKSLCYKAPSTIPVV</sequence>
<reference evidence="1" key="1">
    <citation type="submission" date="2020-04" db="EMBL/GenBank/DDBJ databases">
        <authorList>
            <person name="Alioto T."/>
            <person name="Alioto T."/>
            <person name="Gomez Garrido J."/>
        </authorList>
    </citation>
    <scope>NUCLEOTIDE SEQUENCE</scope>
    <source>
        <strain evidence="1">A484AB</strain>
    </source>
</reference>
<dbReference type="AlphaFoldDB" id="A0A7D9EIY1"/>
<name>A0A7D9EIY1_PARCT</name>
<evidence type="ECO:0000313" key="2">
    <source>
        <dbReference type="Proteomes" id="UP001152795"/>
    </source>
</evidence>
<dbReference type="Proteomes" id="UP001152795">
    <property type="component" value="Unassembled WGS sequence"/>
</dbReference>
<organism evidence="1 2">
    <name type="scientific">Paramuricea clavata</name>
    <name type="common">Red gorgonian</name>
    <name type="synonym">Violescent sea-whip</name>
    <dbReference type="NCBI Taxonomy" id="317549"/>
    <lineage>
        <taxon>Eukaryota</taxon>
        <taxon>Metazoa</taxon>
        <taxon>Cnidaria</taxon>
        <taxon>Anthozoa</taxon>
        <taxon>Octocorallia</taxon>
        <taxon>Malacalcyonacea</taxon>
        <taxon>Plexauridae</taxon>
        <taxon>Paramuricea</taxon>
    </lineage>
</organism>
<gene>
    <name evidence="1" type="ORF">PACLA_8A054182</name>
</gene>
<protein>
    <submittedName>
        <fullName evidence="1">Uncharacterized protein</fullName>
    </submittedName>
</protein>
<keyword evidence="2" id="KW-1185">Reference proteome</keyword>